<dbReference type="Gene3D" id="2.170.300.10">
    <property type="entry name" value="Tie2 ligand-binding domain superfamily"/>
    <property type="match status" value="1"/>
</dbReference>
<proteinExistence type="predicted"/>
<reference evidence="1" key="1">
    <citation type="submission" date="2022-08" db="UniProtKB">
        <authorList>
            <consortium name="EnsemblMetazoa"/>
        </authorList>
    </citation>
    <scope>IDENTIFICATION</scope>
    <source>
        <strain evidence="1">05x7-T-G4-1.051#20</strain>
    </source>
</reference>
<dbReference type="EnsemblMetazoa" id="G15544.2">
    <property type="protein sequence ID" value="G15544.2:cds"/>
    <property type="gene ID" value="G15544"/>
</dbReference>
<sequence length="148" mass="16571">MNGIVVSQNPGICSNISNGEHLECCPNYRIVRSNCEECLPGSRGVDCAEACAPGFYGRLCRERCSCDPCDKVYGCQNVPKDYTHNRSADWAGSRGVDCKEDCAPGFYGRLCREKCACDPCDKVKGCENVPTEYMYYRSTGMYIFFLFR</sequence>
<evidence type="ECO:0000313" key="1">
    <source>
        <dbReference type="EnsemblMetazoa" id="G15544.2:cds"/>
    </source>
</evidence>
<keyword evidence="2" id="KW-1185">Reference proteome</keyword>
<organism evidence="1 2">
    <name type="scientific">Magallana gigas</name>
    <name type="common">Pacific oyster</name>
    <name type="synonym">Crassostrea gigas</name>
    <dbReference type="NCBI Taxonomy" id="29159"/>
    <lineage>
        <taxon>Eukaryota</taxon>
        <taxon>Metazoa</taxon>
        <taxon>Spiralia</taxon>
        <taxon>Lophotrochozoa</taxon>
        <taxon>Mollusca</taxon>
        <taxon>Bivalvia</taxon>
        <taxon>Autobranchia</taxon>
        <taxon>Pteriomorphia</taxon>
        <taxon>Ostreida</taxon>
        <taxon>Ostreoidea</taxon>
        <taxon>Ostreidae</taxon>
        <taxon>Magallana</taxon>
    </lineage>
</organism>
<dbReference type="Proteomes" id="UP000005408">
    <property type="component" value="Unassembled WGS sequence"/>
</dbReference>
<evidence type="ECO:0000313" key="2">
    <source>
        <dbReference type="Proteomes" id="UP000005408"/>
    </source>
</evidence>
<name>A0A8W8IV79_MAGGI</name>
<protein>
    <submittedName>
        <fullName evidence="1">Uncharacterized protein</fullName>
    </submittedName>
</protein>
<accession>A0A8W8IV79</accession>
<dbReference type="AlphaFoldDB" id="A0A8W8IV79"/>